<reference evidence="4 5" key="1">
    <citation type="submission" date="2019-02" db="EMBL/GenBank/DDBJ databases">
        <title>Deep-cultivation of Planctomycetes and their phenomic and genomic characterization uncovers novel biology.</title>
        <authorList>
            <person name="Wiegand S."/>
            <person name="Jogler M."/>
            <person name="Boedeker C."/>
            <person name="Pinto D."/>
            <person name="Vollmers J."/>
            <person name="Rivas-Marin E."/>
            <person name="Kohn T."/>
            <person name="Peeters S.H."/>
            <person name="Heuer A."/>
            <person name="Rast P."/>
            <person name="Oberbeckmann S."/>
            <person name="Bunk B."/>
            <person name="Jeske O."/>
            <person name="Meyerdierks A."/>
            <person name="Storesund J.E."/>
            <person name="Kallscheuer N."/>
            <person name="Luecker S."/>
            <person name="Lage O.M."/>
            <person name="Pohl T."/>
            <person name="Merkel B.J."/>
            <person name="Hornburger P."/>
            <person name="Mueller R.-W."/>
            <person name="Bruemmer F."/>
            <person name="Labrenz M."/>
            <person name="Spormann A.M."/>
            <person name="Op den Camp H."/>
            <person name="Overmann J."/>
            <person name="Amann R."/>
            <person name="Jetten M.S.M."/>
            <person name="Mascher T."/>
            <person name="Medema M.H."/>
            <person name="Devos D.P."/>
            <person name="Kaster A.-K."/>
            <person name="Ovreas L."/>
            <person name="Rohde M."/>
            <person name="Galperin M.Y."/>
            <person name="Jogler C."/>
        </authorList>
    </citation>
    <scope>NUCLEOTIDE SEQUENCE [LARGE SCALE GENOMIC DNA]</scope>
    <source>
        <strain evidence="4 5">ETA_A1</strain>
    </source>
</reference>
<feature type="signal peptide" evidence="2">
    <location>
        <begin position="1"/>
        <end position="18"/>
    </location>
</feature>
<evidence type="ECO:0000313" key="4">
    <source>
        <dbReference type="EMBL" id="QDU20638.1"/>
    </source>
</evidence>
<protein>
    <recommendedName>
        <fullName evidence="3">3-keto-alpha-glucoside-1,2-lyase/3-keto-2-hydroxy-glucal hydratase domain-containing protein</fullName>
    </recommendedName>
</protein>
<dbReference type="GO" id="GO:0016787">
    <property type="term" value="F:hydrolase activity"/>
    <property type="evidence" value="ECO:0007669"/>
    <property type="project" value="InterPro"/>
</dbReference>
<feature type="chain" id="PRO_5022182984" description="3-keto-alpha-glucoside-1,2-lyase/3-keto-2-hydroxy-glucal hydratase domain-containing protein" evidence="2">
    <location>
        <begin position="19"/>
        <end position="268"/>
    </location>
</feature>
<organism evidence="4 5">
    <name type="scientific">Urbifossiella limnaea</name>
    <dbReference type="NCBI Taxonomy" id="2528023"/>
    <lineage>
        <taxon>Bacteria</taxon>
        <taxon>Pseudomonadati</taxon>
        <taxon>Planctomycetota</taxon>
        <taxon>Planctomycetia</taxon>
        <taxon>Gemmatales</taxon>
        <taxon>Gemmataceae</taxon>
        <taxon>Urbifossiella</taxon>
    </lineage>
</organism>
<keyword evidence="2" id="KW-0732">Signal</keyword>
<name>A0A517XT16_9BACT</name>
<evidence type="ECO:0000256" key="2">
    <source>
        <dbReference type="SAM" id="SignalP"/>
    </source>
</evidence>
<sequence precursor="true">MRALATCTLFAVAAFALAQDIPPPRLVKKEPVKYRAGDMKRPRPPVVEPPGWGSDDAPGKPPADATVLFDGTNLAAWFKSGKKAGDPDAVPHWKVESGYAEVTRGGGITTKAKFGDAQLHIEWATPKEVKGNGQGRGNSGVHLGGFGEIQVLDSFGNDTYPDGQAAALYNRFPPLVNASRRPGAWQTYDIITRLARKDDAGKVTKPALITVLHNGVLVHHAVEFGGNANEFQLHLSDHSNPVRYRNVWVRKLKDYDEDGTPPPEPKKP</sequence>
<dbReference type="Gene3D" id="2.60.120.560">
    <property type="entry name" value="Exo-inulinase, domain 1"/>
    <property type="match status" value="1"/>
</dbReference>
<feature type="domain" description="3-keto-alpha-glucoside-1,2-lyase/3-keto-2-hydroxy-glucal hydratase" evidence="3">
    <location>
        <begin position="65"/>
        <end position="250"/>
    </location>
</feature>
<evidence type="ECO:0000259" key="3">
    <source>
        <dbReference type="Pfam" id="PF06439"/>
    </source>
</evidence>
<feature type="region of interest" description="Disordered" evidence="1">
    <location>
        <begin position="37"/>
        <end position="60"/>
    </location>
</feature>
<proteinExistence type="predicted"/>
<dbReference type="OrthoDB" id="176168at2"/>
<dbReference type="InterPro" id="IPR010496">
    <property type="entry name" value="AL/BT2_dom"/>
</dbReference>
<evidence type="ECO:0000256" key="1">
    <source>
        <dbReference type="SAM" id="MobiDB-lite"/>
    </source>
</evidence>
<dbReference type="KEGG" id="uli:ETAA1_25940"/>
<evidence type="ECO:0000313" key="5">
    <source>
        <dbReference type="Proteomes" id="UP000319576"/>
    </source>
</evidence>
<dbReference type="Pfam" id="PF06439">
    <property type="entry name" value="3keto-disac_hyd"/>
    <property type="match status" value="1"/>
</dbReference>
<gene>
    <name evidence="4" type="ORF">ETAA1_25940</name>
</gene>
<dbReference type="EMBL" id="CP036273">
    <property type="protein sequence ID" value="QDU20638.1"/>
    <property type="molecule type" value="Genomic_DNA"/>
</dbReference>
<accession>A0A517XT16</accession>
<dbReference type="AlphaFoldDB" id="A0A517XT16"/>
<dbReference type="Proteomes" id="UP000319576">
    <property type="component" value="Chromosome"/>
</dbReference>
<dbReference type="RefSeq" id="WP_145238535.1">
    <property type="nucleotide sequence ID" value="NZ_CP036273.1"/>
</dbReference>
<keyword evidence="5" id="KW-1185">Reference proteome</keyword>